<evidence type="ECO:0000313" key="8">
    <source>
        <dbReference type="Proteomes" id="UP000283644"/>
    </source>
</evidence>
<dbReference type="Gene3D" id="3.60.15.10">
    <property type="entry name" value="Ribonuclease Z/Hydroxyacylglutathione hydrolase-like"/>
    <property type="match status" value="1"/>
</dbReference>
<proteinExistence type="inferred from homology"/>
<comment type="caution">
    <text evidence="7">The sequence shown here is derived from an EMBL/GenBank/DDBJ whole genome shotgun (WGS) entry which is preliminary data.</text>
</comment>
<evidence type="ECO:0000256" key="1">
    <source>
        <dbReference type="ARBA" id="ARBA00001947"/>
    </source>
</evidence>
<protein>
    <submittedName>
        <fullName evidence="7">MBL fold metallo-hydrolase</fullName>
    </submittedName>
</protein>
<dbReference type="EMBL" id="QXGH01000051">
    <property type="protein sequence ID" value="RHW23290.1"/>
    <property type="molecule type" value="Genomic_DNA"/>
</dbReference>
<gene>
    <name evidence="7" type="ORF">D0Z08_30590</name>
</gene>
<comment type="similarity">
    <text evidence="2">Belongs to the metallo-beta-lactamase superfamily.</text>
</comment>
<organism evidence="7 8">
    <name type="scientific">Nocardioides immobilis</name>
    <dbReference type="NCBI Taxonomy" id="2049295"/>
    <lineage>
        <taxon>Bacteria</taxon>
        <taxon>Bacillati</taxon>
        <taxon>Actinomycetota</taxon>
        <taxon>Actinomycetes</taxon>
        <taxon>Propionibacteriales</taxon>
        <taxon>Nocardioidaceae</taxon>
        <taxon>Nocardioides</taxon>
    </lineage>
</organism>
<feature type="domain" description="Metallo-beta-lactamase" evidence="6">
    <location>
        <begin position="29"/>
        <end position="222"/>
    </location>
</feature>
<dbReference type="RefSeq" id="WP_118929065.1">
    <property type="nucleotide sequence ID" value="NZ_QXGH01000051.1"/>
</dbReference>
<evidence type="ECO:0000256" key="4">
    <source>
        <dbReference type="ARBA" id="ARBA00022801"/>
    </source>
</evidence>
<dbReference type="AlphaFoldDB" id="A0A417XSJ0"/>
<evidence type="ECO:0000256" key="2">
    <source>
        <dbReference type="ARBA" id="ARBA00007749"/>
    </source>
</evidence>
<dbReference type="InterPro" id="IPR001279">
    <property type="entry name" value="Metallo-B-lactamas"/>
</dbReference>
<keyword evidence="3" id="KW-0479">Metal-binding</keyword>
<keyword evidence="5" id="KW-0862">Zinc</keyword>
<keyword evidence="4 7" id="KW-0378">Hydrolase</keyword>
<dbReference type="GO" id="GO:0016787">
    <property type="term" value="F:hydrolase activity"/>
    <property type="evidence" value="ECO:0007669"/>
    <property type="project" value="UniProtKB-KW"/>
</dbReference>
<dbReference type="PANTHER" id="PTHR42978:SF2">
    <property type="entry name" value="102 KBASES UNSTABLE REGION: FROM 1 TO 119443"/>
    <property type="match status" value="1"/>
</dbReference>
<dbReference type="Proteomes" id="UP000283644">
    <property type="component" value="Unassembled WGS sequence"/>
</dbReference>
<dbReference type="OrthoDB" id="5177904at2"/>
<evidence type="ECO:0000256" key="5">
    <source>
        <dbReference type="ARBA" id="ARBA00022833"/>
    </source>
</evidence>
<dbReference type="Pfam" id="PF00753">
    <property type="entry name" value="Lactamase_B"/>
    <property type="match status" value="1"/>
</dbReference>
<dbReference type="GO" id="GO:0046872">
    <property type="term" value="F:metal ion binding"/>
    <property type="evidence" value="ECO:0007669"/>
    <property type="project" value="UniProtKB-KW"/>
</dbReference>
<dbReference type="SMART" id="SM00849">
    <property type="entry name" value="Lactamase_B"/>
    <property type="match status" value="1"/>
</dbReference>
<evidence type="ECO:0000256" key="3">
    <source>
        <dbReference type="ARBA" id="ARBA00022723"/>
    </source>
</evidence>
<accession>A0A417XSJ0</accession>
<dbReference type="PANTHER" id="PTHR42978">
    <property type="entry name" value="QUORUM-QUENCHING LACTONASE YTNP-RELATED-RELATED"/>
    <property type="match status" value="1"/>
</dbReference>
<sequence length="230" mass="24820">MRIDDVRRITLGTFVRPAEETGGEPRVEAVYGYLVRHEHGLVLLDTGIGEGDAEADAWYRPQRVPLQRALDTAGAAIADLDLVVNCHLHFDHCGGNPFLGSTPILAQRTELATARAGDYTLDHLLDHAGSNYQEIDGETEPLPGLHVIPTPGHVAGHQSLVVECDDGSIVLAGQSHDTASAWSADVLASTARDLGHVDPLPLAPDWIERLLAFDPRRVVFAHDAAAWEPS</sequence>
<evidence type="ECO:0000313" key="7">
    <source>
        <dbReference type="EMBL" id="RHW23290.1"/>
    </source>
</evidence>
<evidence type="ECO:0000259" key="6">
    <source>
        <dbReference type="SMART" id="SM00849"/>
    </source>
</evidence>
<comment type="cofactor">
    <cofactor evidence="1">
        <name>Zn(2+)</name>
        <dbReference type="ChEBI" id="CHEBI:29105"/>
    </cofactor>
</comment>
<dbReference type="InterPro" id="IPR051013">
    <property type="entry name" value="MBL_superfamily_lactonases"/>
</dbReference>
<name>A0A417XSJ0_9ACTN</name>
<reference evidence="7 8" key="1">
    <citation type="submission" date="2018-09" db="EMBL/GenBank/DDBJ databases">
        <title>Genome sequencing of Nocardioides immobilis CCTCC AB 2017083 for comparison to Nocardioides silvaticus.</title>
        <authorList>
            <person name="Li C."/>
            <person name="Wang G."/>
        </authorList>
    </citation>
    <scope>NUCLEOTIDE SEQUENCE [LARGE SCALE GENOMIC DNA]</scope>
    <source>
        <strain evidence="7 8">CCTCC AB 2017083</strain>
    </source>
</reference>
<keyword evidence="8" id="KW-1185">Reference proteome</keyword>
<dbReference type="SUPFAM" id="SSF56281">
    <property type="entry name" value="Metallo-hydrolase/oxidoreductase"/>
    <property type="match status" value="1"/>
</dbReference>
<dbReference type="InterPro" id="IPR036866">
    <property type="entry name" value="RibonucZ/Hydroxyglut_hydro"/>
</dbReference>